<dbReference type="SMART" id="SM00248">
    <property type="entry name" value="ANK"/>
    <property type="match status" value="2"/>
</dbReference>
<dbReference type="PANTHER" id="PTHR24171">
    <property type="entry name" value="ANKYRIN REPEAT DOMAIN-CONTAINING PROTEIN 39-RELATED"/>
    <property type="match status" value="1"/>
</dbReference>
<organism evidence="5 6">
    <name type="scientific">Fusarium mundagurra</name>
    <dbReference type="NCBI Taxonomy" id="1567541"/>
    <lineage>
        <taxon>Eukaryota</taxon>
        <taxon>Fungi</taxon>
        <taxon>Dikarya</taxon>
        <taxon>Ascomycota</taxon>
        <taxon>Pezizomycotina</taxon>
        <taxon>Sordariomycetes</taxon>
        <taxon>Hypocreomycetidae</taxon>
        <taxon>Hypocreales</taxon>
        <taxon>Nectriaceae</taxon>
        <taxon>Fusarium</taxon>
        <taxon>Fusarium fujikuroi species complex</taxon>
    </lineage>
</organism>
<dbReference type="PROSITE" id="PS50088">
    <property type="entry name" value="ANK_REPEAT"/>
    <property type="match status" value="1"/>
</dbReference>
<feature type="coiled-coil region" evidence="4">
    <location>
        <begin position="220"/>
        <end position="247"/>
    </location>
</feature>
<reference evidence="5 6" key="1">
    <citation type="submission" date="2020-05" db="EMBL/GenBank/DDBJ databases">
        <title>Identification and distribution of gene clusters putatively required for synthesis of sphingolipid metabolism inhibitors in phylogenetically diverse species of the filamentous fungus Fusarium.</title>
        <authorList>
            <person name="Kim H.-S."/>
            <person name="Busman M."/>
            <person name="Brown D.W."/>
            <person name="Divon H."/>
            <person name="Uhlig S."/>
            <person name="Proctor R.H."/>
        </authorList>
    </citation>
    <scope>NUCLEOTIDE SEQUENCE [LARGE SCALE GENOMIC DNA]</scope>
    <source>
        <strain evidence="5 6">NRRL 66235</strain>
    </source>
</reference>
<keyword evidence="6" id="KW-1185">Reference proteome</keyword>
<dbReference type="OrthoDB" id="823504at2759"/>
<protein>
    <submittedName>
        <fullName evidence="5">Ankyrin</fullName>
    </submittedName>
</protein>
<dbReference type="SUPFAM" id="SSF48403">
    <property type="entry name" value="Ankyrin repeat"/>
    <property type="match status" value="1"/>
</dbReference>
<evidence type="ECO:0000256" key="3">
    <source>
        <dbReference type="PROSITE-ProRule" id="PRU00023"/>
    </source>
</evidence>
<evidence type="ECO:0000313" key="6">
    <source>
        <dbReference type="Proteomes" id="UP000544331"/>
    </source>
</evidence>
<comment type="caution">
    <text evidence="5">The sequence shown here is derived from an EMBL/GenBank/DDBJ whole genome shotgun (WGS) entry which is preliminary data.</text>
</comment>
<sequence length="251" mass="28448">MSAADTFGWATYIFGWKDNLEGKEAIINFLLDRGANASDADYMWDFSRKRSMRKTSTETRPYTMQPSKNYGNYGQDHTVIFQFLCDRGADSSTLNKDGETSLHSLCSYDGGLPIDTAVIEILLDHGAKVTDTDSHGNTPLHLADKKLDNLDAIVVLLDHGADISVKNLKGNTPLHEAANGMFWPSIVKEKYKSMGQILRRLQGDEGRLMDALNAEEKSPRQIQDEVRKDLKEKMDDIEIERKWWESEGWKK</sequence>
<evidence type="ECO:0000256" key="4">
    <source>
        <dbReference type="SAM" id="Coils"/>
    </source>
</evidence>
<keyword evidence="2 3" id="KW-0040">ANK repeat</keyword>
<dbReference type="PROSITE" id="PS50297">
    <property type="entry name" value="ANK_REP_REGION"/>
    <property type="match status" value="1"/>
</dbReference>
<accession>A0A8H5YD17</accession>
<dbReference type="AlphaFoldDB" id="A0A8H5YD17"/>
<dbReference type="InterPro" id="IPR002110">
    <property type="entry name" value="Ankyrin_rpt"/>
</dbReference>
<dbReference type="Pfam" id="PF12796">
    <property type="entry name" value="Ank_2"/>
    <property type="match status" value="1"/>
</dbReference>
<dbReference type="PANTHER" id="PTHR24171:SF9">
    <property type="entry name" value="ANKYRIN REPEAT DOMAIN-CONTAINING PROTEIN 39"/>
    <property type="match status" value="1"/>
</dbReference>
<gene>
    <name evidence="5" type="ORF">FMUND_9562</name>
</gene>
<dbReference type="EMBL" id="JAAOAN010000336">
    <property type="protein sequence ID" value="KAF5710360.1"/>
    <property type="molecule type" value="Genomic_DNA"/>
</dbReference>
<dbReference type="Proteomes" id="UP000544331">
    <property type="component" value="Unassembled WGS sequence"/>
</dbReference>
<dbReference type="Gene3D" id="1.25.40.20">
    <property type="entry name" value="Ankyrin repeat-containing domain"/>
    <property type="match status" value="1"/>
</dbReference>
<keyword evidence="4" id="KW-0175">Coiled coil</keyword>
<feature type="repeat" description="ANK" evidence="3">
    <location>
        <begin position="135"/>
        <end position="168"/>
    </location>
</feature>
<evidence type="ECO:0000256" key="1">
    <source>
        <dbReference type="ARBA" id="ARBA00022737"/>
    </source>
</evidence>
<proteinExistence type="predicted"/>
<name>A0A8H5YD17_9HYPO</name>
<dbReference type="InterPro" id="IPR036770">
    <property type="entry name" value="Ankyrin_rpt-contain_sf"/>
</dbReference>
<evidence type="ECO:0000313" key="5">
    <source>
        <dbReference type="EMBL" id="KAF5710360.1"/>
    </source>
</evidence>
<evidence type="ECO:0000256" key="2">
    <source>
        <dbReference type="ARBA" id="ARBA00023043"/>
    </source>
</evidence>
<keyword evidence="1" id="KW-0677">Repeat</keyword>